<proteinExistence type="predicted"/>
<dbReference type="Gene3D" id="3.40.50.1000">
    <property type="entry name" value="HAD superfamily/HAD-like"/>
    <property type="match status" value="1"/>
</dbReference>
<dbReference type="RefSeq" id="WP_244785112.1">
    <property type="nucleotide sequence ID" value="NZ_CP091508.1"/>
</dbReference>
<dbReference type="PRINTS" id="PR00413">
    <property type="entry name" value="HADHALOGNASE"/>
</dbReference>
<keyword evidence="2" id="KW-1185">Reference proteome</keyword>
<dbReference type="Pfam" id="PF00702">
    <property type="entry name" value="Hydrolase"/>
    <property type="match status" value="1"/>
</dbReference>
<dbReference type="InterPro" id="IPR023198">
    <property type="entry name" value="PGP-like_dom2"/>
</dbReference>
<evidence type="ECO:0000313" key="2">
    <source>
        <dbReference type="Proteomes" id="UP000829817"/>
    </source>
</evidence>
<dbReference type="PANTHER" id="PTHR43611">
    <property type="entry name" value="ALPHA-D-GLUCOSE 1-PHOSPHATE PHOSPHATASE"/>
    <property type="match status" value="1"/>
</dbReference>
<dbReference type="SUPFAM" id="SSF56784">
    <property type="entry name" value="HAD-like"/>
    <property type="match status" value="1"/>
</dbReference>
<dbReference type="InterPro" id="IPR023214">
    <property type="entry name" value="HAD_sf"/>
</dbReference>
<dbReference type="NCBIfam" id="TIGR01509">
    <property type="entry name" value="HAD-SF-IA-v3"/>
    <property type="match status" value="1"/>
</dbReference>
<gene>
    <name evidence="1" type="ORF">LVJ83_13240</name>
</gene>
<name>A0ABY4DV09_9NEIS</name>
<dbReference type="SFLD" id="SFLDS00003">
    <property type="entry name" value="Haloacid_Dehalogenase"/>
    <property type="match status" value="1"/>
</dbReference>
<reference evidence="1 2" key="1">
    <citation type="journal article" date="2022" name="Res Sq">
        <title>Evolution of multicellular longitudinally dividing oral cavity symbionts (Neisseriaceae).</title>
        <authorList>
            <person name="Nyongesa S."/>
            <person name="Weber P."/>
            <person name="Bernet E."/>
            <person name="Pullido F."/>
            <person name="Nieckarz M."/>
            <person name="Delaby M."/>
            <person name="Nieves C."/>
            <person name="Viehboeck T."/>
            <person name="Krause N."/>
            <person name="Rivera-Millot A."/>
            <person name="Nakamura A."/>
            <person name="Vischer N."/>
            <person name="VanNieuwenhze M."/>
            <person name="Brun Y."/>
            <person name="Cava F."/>
            <person name="Bulgheresi S."/>
            <person name="Veyrier F."/>
        </authorList>
    </citation>
    <scope>NUCLEOTIDE SEQUENCE [LARGE SCALE GENOMIC DNA]</scope>
    <source>
        <strain evidence="1 2">CCUG 63373m</strain>
    </source>
</reference>
<dbReference type="SFLD" id="SFLDG01129">
    <property type="entry name" value="C1.5:_HAD__Beta-PGM__Phosphata"/>
    <property type="match status" value="1"/>
</dbReference>
<dbReference type="CDD" id="cd02603">
    <property type="entry name" value="HAD_sEH-N_like"/>
    <property type="match status" value="1"/>
</dbReference>
<dbReference type="PANTHER" id="PTHR43611:SF3">
    <property type="entry name" value="FLAVIN MONONUCLEOTIDE HYDROLASE 1, CHLOROPLATIC"/>
    <property type="match status" value="1"/>
</dbReference>
<dbReference type="InterPro" id="IPR036412">
    <property type="entry name" value="HAD-like_sf"/>
</dbReference>
<dbReference type="InterPro" id="IPR006439">
    <property type="entry name" value="HAD-SF_hydro_IA"/>
</dbReference>
<accession>A0ABY4DV09</accession>
<sequence length="199" mass="22967">MKKTVIFDLGNVLLRWDPRAILRRFSDDEQERRAYAQVLSGQCWQALDAGLIEYDKALKFYAGLLQKPQSEIERLMQTMRESLAPLPLGVALLRDLHQQGVDLICISNMPLHAIRYLRHRYDYWPLFRGMVISAEVQFIKPDPAIFRYALETYGLNPAQTLFIDDMQVNIDAAAALGIAGVCYQNRPQDVEQVYRFIES</sequence>
<organism evidence="1 2">
    <name type="scientific">Uruburuella testudinis</name>
    <dbReference type="NCBI Taxonomy" id="1282863"/>
    <lineage>
        <taxon>Bacteria</taxon>
        <taxon>Pseudomonadati</taxon>
        <taxon>Pseudomonadota</taxon>
        <taxon>Betaproteobacteria</taxon>
        <taxon>Neisseriales</taxon>
        <taxon>Neisseriaceae</taxon>
        <taxon>Uruburuella</taxon>
    </lineage>
</organism>
<dbReference type="Proteomes" id="UP000829817">
    <property type="component" value="Chromosome"/>
</dbReference>
<evidence type="ECO:0000313" key="1">
    <source>
        <dbReference type="EMBL" id="UOO81849.1"/>
    </source>
</evidence>
<dbReference type="EMBL" id="CP091508">
    <property type="protein sequence ID" value="UOO81849.1"/>
    <property type="molecule type" value="Genomic_DNA"/>
</dbReference>
<dbReference type="Gene3D" id="1.10.150.240">
    <property type="entry name" value="Putative phosphatase, domain 2"/>
    <property type="match status" value="1"/>
</dbReference>
<protein>
    <submittedName>
        <fullName evidence="1">HAD family phosphatase</fullName>
    </submittedName>
</protein>